<accession>A0A5B8CQP6</accession>
<gene>
    <name evidence="2" type="ORF">FIU01_02930</name>
</gene>
<evidence type="ECO:0000313" key="3">
    <source>
        <dbReference type="Proteomes" id="UP000311008"/>
    </source>
</evidence>
<dbReference type="RefSeq" id="WP_140002818.1">
    <property type="nucleotide sequence ID" value="NZ_CP040946.1"/>
</dbReference>
<proteinExistence type="predicted"/>
<dbReference type="AlphaFoldDB" id="A0A5B8CQP6"/>
<keyword evidence="3" id="KW-1185">Reference proteome</keyword>
<sequence>MRKIKNCFICLLAVFVISCSLVKTAYNNAPALIAWRLDDYFNFNEPQKTKLKLALQDMHAWHRKNELPRYVSLLNEIHDDLSHDVSAQTACQRIESIKSNLQMLQPKMTPIIVDIGSTLSDKQLQHFQKKLEKRNQEWKEEWWQETTEEQREVRLDKSQDFAEKVYGDLNDKQINMLKQAIAKHDIDPAIIYSEILRRDEDALEILKALRNPATPNEQKSQLVRAGFERMQNSPNPAYQAYVDTVTQLGCETIANLHATTTAKQRLHAQQWVEDYMTQFNQLQSK</sequence>
<keyword evidence="1" id="KW-0732">Signal</keyword>
<dbReference type="OrthoDB" id="5767052at2"/>
<reference evidence="3" key="1">
    <citation type="journal article" date="2019" name="ISME J.">
        <title>Evolution in action: habitat transition from sediment to the pelagial leads to genome streamlining in Methylophilaceae.</title>
        <authorList>
            <person name="Salcher M."/>
            <person name="Schaefle D."/>
            <person name="Kaspar M."/>
            <person name="Neuenschwander S.M."/>
            <person name="Ghai R."/>
        </authorList>
    </citation>
    <scope>NUCLEOTIDE SEQUENCE [LARGE SCALE GENOMIC DNA]</scope>
    <source>
        <strain evidence="3">MMS-M-51</strain>
    </source>
</reference>
<dbReference type="Proteomes" id="UP000311008">
    <property type="component" value="Chromosome"/>
</dbReference>
<dbReference type="Pfam" id="PF19795">
    <property type="entry name" value="DUF6279"/>
    <property type="match status" value="1"/>
</dbReference>
<dbReference type="PROSITE" id="PS51257">
    <property type="entry name" value="PROKAR_LIPOPROTEIN"/>
    <property type="match status" value="1"/>
</dbReference>
<dbReference type="KEGG" id="mmec:FIU01_02930"/>
<name>A0A5B8CQP6_9PROT</name>
<evidence type="ECO:0008006" key="4">
    <source>
        <dbReference type="Google" id="ProtNLM"/>
    </source>
</evidence>
<dbReference type="EMBL" id="CP040946">
    <property type="protein sequence ID" value="QDC43583.1"/>
    <property type="molecule type" value="Genomic_DNA"/>
</dbReference>
<feature type="signal peptide" evidence="1">
    <location>
        <begin position="1"/>
        <end position="25"/>
    </location>
</feature>
<evidence type="ECO:0000313" key="2">
    <source>
        <dbReference type="EMBL" id="QDC43583.1"/>
    </source>
</evidence>
<evidence type="ECO:0000256" key="1">
    <source>
        <dbReference type="SAM" id="SignalP"/>
    </source>
</evidence>
<organism evidence="2 3">
    <name type="scientific">Methylophilus medardicus</name>
    <dbReference type="NCBI Taxonomy" id="2588534"/>
    <lineage>
        <taxon>Bacteria</taxon>
        <taxon>Pseudomonadati</taxon>
        <taxon>Pseudomonadota</taxon>
        <taxon>Betaproteobacteria</taxon>
        <taxon>Nitrosomonadales</taxon>
        <taxon>Methylophilaceae</taxon>
        <taxon>Methylophilus</taxon>
    </lineage>
</organism>
<feature type="chain" id="PRO_5023034215" description="Lipoprotein" evidence="1">
    <location>
        <begin position="26"/>
        <end position="285"/>
    </location>
</feature>
<protein>
    <recommendedName>
        <fullName evidence="4">Lipoprotein</fullName>
    </recommendedName>
</protein>